<keyword evidence="7 12" id="KW-0067">ATP-binding</keyword>
<feature type="domain" description="ABC transporter" evidence="11">
    <location>
        <begin position="282"/>
        <end position="484"/>
    </location>
</feature>
<keyword evidence="5" id="KW-0677">Repeat</keyword>
<evidence type="ECO:0000256" key="8">
    <source>
        <dbReference type="ARBA" id="ARBA00022967"/>
    </source>
</evidence>
<evidence type="ECO:0000256" key="4">
    <source>
        <dbReference type="ARBA" id="ARBA00022475"/>
    </source>
</evidence>
<dbReference type="InterPro" id="IPR015856">
    <property type="entry name" value="ABC_transpr_CbiO/EcfA_su"/>
</dbReference>
<dbReference type="SMART" id="SM00382">
    <property type="entry name" value="AAA"/>
    <property type="match status" value="2"/>
</dbReference>
<evidence type="ECO:0000256" key="5">
    <source>
        <dbReference type="ARBA" id="ARBA00022737"/>
    </source>
</evidence>
<dbReference type="RefSeq" id="WP_290288160.1">
    <property type="nucleotide sequence ID" value="NZ_CP047211.1"/>
</dbReference>
<dbReference type="SUPFAM" id="SSF52540">
    <property type="entry name" value="P-loop containing nucleoside triphosphate hydrolases"/>
    <property type="match status" value="2"/>
</dbReference>
<evidence type="ECO:0000313" key="13">
    <source>
        <dbReference type="Proteomes" id="UP001595751"/>
    </source>
</evidence>
<keyword evidence="9" id="KW-0472">Membrane</keyword>
<name>A0ABV7ZR31_9CORY</name>
<evidence type="ECO:0000256" key="1">
    <source>
        <dbReference type="ARBA" id="ARBA00004202"/>
    </source>
</evidence>
<dbReference type="EMBL" id="JBHRZN010000004">
    <property type="protein sequence ID" value="MFC3850977.1"/>
    <property type="molecule type" value="Genomic_DNA"/>
</dbReference>
<dbReference type="Gene3D" id="3.40.50.300">
    <property type="entry name" value="P-loop containing nucleotide triphosphate hydrolases"/>
    <property type="match status" value="2"/>
</dbReference>
<dbReference type="InterPro" id="IPR017871">
    <property type="entry name" value="ABC_transporter-like_CS"/>
</dbReference>
<dbReference type="InterPro" id="IPR050095">
    <property type="entry name" value="ECF_ABC_transporter_ATP-bd"/>
</dbReference>
<accession>A0ABV7ZR31</accession>
<reference evidence="13" key="1">
    <citation type="journal article" date="2019" name="Int. J. Syst. Evol. Microbiol.">
        <title>The Global Catalogue of Microorganisms (GCM) 10K type strain sequencing project: providing services to taxonomists for standard genome sequencing and annotation.</title>
        <authorList>
            <consortium name="The Broad Institute Genomics Platform"/>
            <consortium name="The Broad Institute Genome Sequencing Center for Infectious Disease"/>
            <person name="Wu L."/>
            <person name="Ma J."/>
        </authorList>
    </citation>
    <scope>NUCLEOTIDE SEQUENCE [LARGE SCALE GENOMIC DNA]</scope>
    <source>
        <strain evidence="13">CCUG 53252</strain>
    </source>
</reference>
<keyword evidence="6" id="KW-0547">Nucleotide-binding</keyword>
<evidence type="ECO:0000256" key="10">
    <source>
        <dbReference type="ARBA" id="ARBA00025157"/>
    </source>
</evidence>
<evidence type="ECO:0000256" key="7">
    <source>
        <dbReference type="ARBA" id="ARBA00022840"/>
    </source>
</evidence>
<evidence type="ECO:0000259" key="11">
    <source>
        <dbReference type="PROSITE" id="PS50893"/>
    </source>
</evidence>
<proteinExistence type="inferred from homology"/>
<dbReference type="CDD" id="cd03225">
    <property type="entry name" value="ABC_cobalt_CbiO_domain1"/>
    <property type="match status" value="1"/>
</dbReference>
<evidence type="ECO:0000313" key="12">
    <source>
        <dbReference type="EMBL" id="MFC3850977.1"/>
    </source>
</evidence>
<feature type="domain" description="ABC transporter" evidence="11">
    <location>
        <begin position="2"/>
        <end position="259"/>
    </location>
</feature>
<comment type="function">
    <text evidence="10">Probably part of an ABC transporter complex. Responsible for energy coupling to the transport system.</text>
</comment>
<dbReference type="PANTHER" id="PTHR43553:SF23">
    <property type="entry name" value="ABC TRANSPORTER ATP-BINDING COMPONENT"/>
    <property type="match status" value="1"/>
</dbReference>
<protein>
    <submittedName>
        <fullName evidence="12">ATP-binding cassette domain-containing protein</fullName>
    </submittedName>
</protein>
<dbReference type="PANTHER" id="PTHR43553">
    <property type="entry name" value="HEAVY METAL TRANSPORTER"/>
    <property type="match status" value="1"/>
</dbReference>
<comment type="caution">
    <text evidence="12">The sequence shown here is derived from an EMBL/GenBank/DDBJ whole genome shotgun (WGS) entry which is preliminary data.</text>
</comment>
<dbReference type="Pfam" id="PF00005">
    <property type="entry name" value="ABC_tran"/>
    <property type="match status" value="2"/>
</dbReference>
<dbReference type="Proteomes" id="UP001595751">
    <property type="component" value="Unassembled WGS sequence"/>
</dbReference>
<sequence length="485" mass="50959">MIEVKDLSITVEAPGETGGAQGSAVGQTPEAVTATLLESIDIRVRPGEMVLVTGGSGSGKSSLVNALNGFIPHIRPARIGGDVKVDGLEPAEVELAEAGRVAATVFQNPRTQFFATDVLSEIAFGASNQGVPREEILRRIDAAADLLDLAHLLDRRMGELSGGERQRVALASAVVSRPSLFLLDEPTANLDDASTQAVAEALARLKGAGATILVAEHRLHYLRGLVDRVVQLRNGRVVADCPAAEFWEMGEGERRDAGLRSLVAPASDPLPAPPAPADAGGLELRGLSAVRDGRRLWTIDEATAPRGAITCVTGPNGVGKSTLVQVLVGLCRAEGSVVLDGKALSRRERRRRCSAVMQDVNRQLFGVSVTEELSLGRAKPSAEESEAVLAELGLGGMGERHPLSLSGGQRQRLAVATAVLGGEEGRGADVIIFDEPTSGLDLRAMESMAGVIRRCADRGAVVVLVTHDRELVDMVGDFEFPLTAG</sequence>
<dbReference type="GO" id="GO:0005524">
    <property type="term" value="F:ATP binding"/>
    <property type="evidence" value="ECO:0007669"/>
    <property type="project" value="UniProtKB-KW"/>
</dbReference>
<dbReference type="PROSITE" id="PS50893">
    <property type="entry name" value="ABC_TRANSPORTER_2"/>
    <property type="match status" value="2"/>
</dbReference>
<dbReference type="InterPro" id="IPR003593">
    <property type="entry name" value="AAA+_ATPase"/>
</dbReference>
<evidence type="ECO:0000256" key="3">
    <source>
        <dbReference type="ARBA" id="ARBA00022448"/>
    </source>
</evidence>
<evidence type="ECO:0000256" key="9">
    <source>
        <dbReference type="ARBA" id="ARBA00023136"/>
    </source>
</evidence>
<evidence type="ECO:0000256" key="6">
    <source>
        <dbReference type="ARBA" id="ARBA00022741"/>
    </source>
</evidence>
<dbReference type="InterPro" id="IPR027417">
    <property type="entry name" value="P-loop_NTPase"/>
</dbReference>
<gene>
    <name evidence="12" type="ORF">ACFORJ_12495</name>
</gene>
<keyword evidence="3" id="KW-0813">Transport</keyword>
<evidence type="ECO:0000256" key="2">
    <source>
        <dbReference type="ARBA" id="ARBA00005417"/>
    </source>
</evidence>
<dbReference type="PROSITE" id="PS00211">
    <property type="entry name" value="ABC_TRANSPORTER_1"/>
    <property type="match status" value="2"/>
</dbReference>
<comment type="subcellular location">
    <subcellularLocation>
        <location evidence="1">Cell membrane</location>
        <topology evidence="1">Peripheral membrane protein</topology>
    </subcellularLocation>
</comment>
<keyword evidence="8" id="KW-1278">Translocase</keyword>
<keyword evidence="13" id="KW-1185">Reference proteome</keyword>
<keyword evidence="4" id="KW-1003">Cell membrane</keyword>
<comment type="similarity">
    <text evidence="2">Belongs to the ABC transporter superfamily.</text>
</comment>
<organism evidence="12 13">
    <name type="scientific">Corynebacterium hansenii</name>
    <dbReference type="NCBI Taxonomy" id="394964"/>
    <lineage>
        <taxon>Bacteria</taxon>
        <taxon>Bacillati</taxon>
        <taxon>Actinomycetota</taxon>
        <taxon>Actinomycetes</taxon>
        <taxon>Mycobacteriales</taxon>
        <taxon>Corynebacteriaceae</taxon>
        <taxon>Corynebacterium</taxon>
    </lineage>
</organism>
<dbReference type="InterPro" id="IPR003439">
    <property type="entry name" value="ABC_transporter-like_ATP-bd"/>
</dbReference>